<dbReference type="InterPro" id="IPR002110">
    <property type="entry name" value="Ankyrin_rpt"/>
</dbReference>
<keyword evidence="5 8" id="KW-0040">ANK repeat</keyword>
<dbReference type="CDD" id="cd09517">
    <property type="entry name" value="SAM_USH1G_HARP"/>
    <property type="match status" value="1"/>
</dbReference>
<keyword evidence="2" id="KW-0328">Glycosyltransferase</keyword>
<dbReference type="GO" id="GO:0003950">
    <property type="term" value="F:NAD+ poly-ADP-ribosyltransferase activity"/>
    <property type="evidence" value="ECO:0007669"/>
    <property type="project" value="UniProtKB-EC"/>
</dbReference>
<dbReference type="Proteomes" id="UP000594454">
    <property type="component" value="Chromosome 1"/>
</dbReference>
<dbReference type="OrthoDB" id="76949at2759"/>
<evidence type="ECO:0000256" key="9">
    <source>
        <dbReference type="SAM" id="Coils"/>
    </source>
</evidence>
<evidence type="ECO:0000259" key="11">
    <source>
        <dbReference type="SMART" id="SM00454"/>
    </source>
</evidence>
<dbReference type="PANTHER" id="PTHR24171">
    <property type="entry name" value="ANKYRIN REPEAT DOMAIN-CONTAINING PROTEIN 39-RELATED"/>
    <property type="match status" value="1"/>
</dbReference>
<dbReference type="OMA" id="RMERKFM"/>
<keyword evidence="13" id="KW-1185">Reference proteome</keyword>
<keyword evidence="9" id="KW-0175">Coiled coil</keyword>
<comment type="similarity">
    <text evidence="6">Belongs to the ARTD/PARP family.</text>
</comment>
<dbReference type="SMART" id="SM00248">
    <property type="entry name" value="ANK"/>
    <property type="match status" value="4"/>
</dbReference>
<dbReference type="SUPFAM" id="SSF47769">
    <property type="entry name" value="SAM/Pointed domain"/>
    <property type="match status" value="1"/>
</dbReference>
<comment type="catalytic activity">
    <reaction evidence="7">
        <text>NAD(+) + (ADP-D-ribosyl)n-acceptor = nicotinamide + (ADP-D-ribosyl)n+1-acceptor + H(+).</text>
        <dbReference type="EC" id="2.4.2.30"/>
    </reaction>
</comment>
<dbReference type="Pfam" id="PF12796">
    <property type="entry name" value="Ank_2"/>
    <property type="match status" value="1"/>
</dbReference>
<dbReference type="SUPFAM" id="SSF48403">
    <property type="entry name" value="Ankyrin repeat"/>
    <property type="match status" value="1"/>
</dbReference>
<evidence type="ECO:0000313" key="12">
    <source>
        <dbReference type="EMBL" id="CAD7078236.1"/>
    </source>
</evidence>
<evidence type="ECO:0000256" key="3">
    <source>
        <dbReference type="ARBA" id="ARBA00022695"/>
    </source>
</evidence>
<evidence type="ECO:0000256" key="7">
    <source>
        <dbReference type="ARBA" id="ARBA00033987"/>
    </source>
</evidence>
<dbReference type="FunCoup" id="A0A7R8UCH5">
    <property type="interactions" value="50"/>
</dbReference>
<dbReference type="EC" id="2.4.2.30" evidence="1"/>
<dbReference type="InterPro" id="IPR013761">
    <property type="entry name" value="SAM/pointed_sf"/>
</dbReference>
<keyword evidence="3" id="KW-0808">Transferase</keyword>
<dbReference type="InterPro" id="IPR036770">
    <property type="entry name" value="Ankyrin_rpt-contain_sf"/>
</dbReference>
<evidence type="ECO:0000256" key="8">
    <source>
        <dbReference type="PROSITE-ProRule" id="PRU00023"/>
    </source>
</evidence>
<accession>A0A7R8UCH5</accession>
<feature type="coiled-coil region" evidence="9">
    <location>
        <begin position="125"/>
        <end position="161"/>
    </location>
</feature>
<organism evidence="12 13">
    <name type="scientific">Hermetia illucens</name>
    <name type="common">Black soldier fly</name>
    <dbReference type="NCBI Taxonomy" id="343691"/>
    <lineage>
        <taxon>Eukaryota</taxon>
        <taxon>Metazoa</taxon>
        <taxon>Ecdysozoa</taxon>
        <taxon>Arthropoda</taxon>
        <taxon>Hexapoda</taxon>
        <taxon>Insecta</taxon>
        <taxon>Pterygota</taxon>
        <taxon>Neoptera</taxon>
        <taxon>Endopterygota</taxon>
        <taxon>Diptera</taxon>
        <taxon>Brachycera</taxon>
        <taxon>Stratiomyomorpha</taxon>
        <taxon>Stratiomyidae</taxon>
        <taxon>Hermetiinae</taxon>
        <taxon>Hermetia</taxon>
    </lineage>
</organism>
<dbReference type="Gene3D" id="1.25.40.20">
    <property type="entry name" value="Ankyrin repeat-containing domain"/>
    <property type="match status" value="1"/>
</dbReference>
<evidence type="ECO:0000256" key="10">
    <source>
        <dbReference type="SAM" id="MobiDB-lite"/>
    </source>
</evidence>
<dbReference type="Gene3D" id="1.10.150.50">
    <property type="entry name" value="Transcription Factor, Ets-1"/>
    <property type="match status" value="1"/>
</dbReference>
<evidence type="ECO:0000256" key="6">
    <source>
        <dbReference type="ARBA" id="ARBA00024347"/>
    </source>
</evidence>
<evidence type="ECO:0000313" key="13">
    <source>
        <dbReference type="Proteomes" id="UP000594454"/>
    </source>
</evidence>
<dbReference type="PROSITE" id="PS50297">
    <property type="entry name" value="ANK_REP_REGION"/>
    <property type="match status" value="2"/>
</dbReference>
<evidence type="ECO:0000256" key="1">
    <source>
        <dbReference type="ARBA" id="ARBA00012020"/>
    </source>
</evidence>
<feature type="region of interest" description="Disordered" evidence="10">
    <location>
        <begin position="363"/>
        <end position="416"/>
    </location>
</feature>
<dbReference type="PROSITE" id="PS50088">
    <property type="entry name" value="ANK_REPEAT"/>
    <property type="match status" value="2"/>
</dbReference>
<sequence length="490" mass="54099">MSSDRFHKAAKDGLLDILKEATRRDANNKDLDGMTPVLWAAFEGRLDALRLLVGRGGDPDKSDQYGNTALHLAAAKGHLQCVDFLVKFGVNLYSLDIDKHSAKDLAAINNRDDILRYLDGASANLEVTDRKKAKAMRELAEKNCEKRIKEYTKRQQKLEQEMNSKPNQNGSSVLSALKHKIWATSQGNLKQAYKDHTNTNTTKFSALVGGTVASRAGAVQKKANALKFKQQHCMTSQPRPEDSGFKIGEMESNGKRSIRSLQGVQRDSEVLYVGSFSSNGDVSRRGKIADVFDVDANSDTEREYPREHQFLSRSMSQPDFFASSADDEVSAEVKLQRPYGLFDRPMLGSLAFGRSVTSALSQLHPEGSSIGSSNSTMNSRKNGPLAKSRAGKARSFLNISDSDSDGGTDSDENQHESRTAIQRFLSAWGLEEHLHIFQKQQIDLDTLMLLTESDLKSLGLPLGPFRKLAIAIQERKSALANPGVITDSRF</sequence>
<evidence type="ECO:0000256" key="2">
    <source>
        <dbReference type="ARBA" id="ARBA00022676"/>
    </source>
</evidence>
<dbReference type="InParanoid" id="A0A7R8UCH5"/>
<dbReference type="GO" id="GO:0016779">
    <property type="term" value="F:nucleotidyltransferase activity"/>
    <property type="evidence" value="ECO:0007669"/>
    <property type="project" value="UniProtKB-KW"/>
</dbReference>
<feature type="compositionally biased region" description="Acidic residues" evidence="10">
    <location>
        <begin position="402"/>
        <end position="411"/>
    </location>
</feature>
<name>A0A7R8UCH5_HERIL</name>
<dbReference type="FunFam" id="1.25.40.20:FF:000074">
    <property type="entry name" value="Usher syndrome type-1G protein isoform X1"/>
    <property type="match status" value="1"/>
</dbReference>
<dbReference type="EMBL" id="LR899009">
    <property type="protein sequence ID" value="CAD7078236.1"/>
    <property type="molecule type" value="Genomic_DNA"/>
</dbReference>
<evidence type="ECO:0000256" key="5">
    <source>
        <dbReference type="ARBA" id="ARBA00023043"/>
    </source>
</evidence>
<feature type="domain" description="SAM" evidence="11">
    <location>
        <begin position="414"/>
        <end position="478"/>
    </location>
</feature>
<gene>
    <name evidence="12" type="ORF">HERILL_LOCUS1516</name>
</gene>
<reference evidence="12 13" key="1">
    <citation type="submission" date="2020-11" db="EMBL/GenBank/DDBJ databases">
        <authorList>
            <person name="Wallbank WR R."/>
            <person name="Pardo Diaz C."/>
            <person name="Kozak K."/>
            <person name="Martin S."/>
            <person name="Jiggins C."/>
            <person name="Moest M."/>
            <person name="Warren A I."/>
            <person name="Generalovic N T."/>
            <person name="Byers J.R.P. K."/>
            <person name="Montejo-Kovacevich G."/>
            <person name="Yen C E."/>
        </authorList>
    </citation>
    <scope>NUCLEOTIDE SEQUENCE [LARGE SCALE GENOMIC DNA]</scope>
</reference>
<feature type="repeat" description="ANK" evidence="8">
    <location>
        <begin position="65"/>
        <end position="97"/>
    </location>
</feature>
<evidence type="ECO:0000256" key="4">
    <source>
        <dbReference type="ARBA" id="ARBA00022737"/>
    </source>
</evidence>
<dbReference type="SMART" id="SM00454">
    <property type="entry name" value="SAM"/>
    <property type="match status" value="1"/>
</dbReference>
<protein>
    <recommendedName>
        <fullName evidence="1">NAD(+) ADP-ribosyltransferase</fullName>
        <ecNumber evidence="1">2.4.2.30</ecNumber>
    </recommendedName>
</protein>
<dbReference type="InterPro" id="IPR001660">
    <property type="entry name" value="SAM"/>
</dbReference>
<feature type="compositionally biased region" description="Low complexity" evidence="10">
    <location>
        <begin position="367"/>
        <end position="379"/>
    </location>
</feature>
<keyword evidence="4" id="KW-0677">Repeat</keyword>
<dbReference type="Pfam" id="PF00536">
    <property type="entry name" value="SAM_1"/>
    <property type="match status" value="1"/>
</dbReference>
<dbReference type="AlphaFoldDB" id="A0A7R8UCH5"/>
<dbReference type="PANTHER" id="PTHR24171:SF9">
    <property type="entry name" value="ANKYRIN REPEAT DOMAIN-CONTAINING PROTEIN 39"/>
    <property type="match status" value="1"/>
</dbReference>
<feature type="repeat" description="ANK" evidence="8">
    <location>
        <begin position="32"/>
        <end position="64"/>
    </location>
</feature>
<keyword evidence="3" id="KW-0548">Nucleotidyltransferase</keyword>
<proteinExistence type="inferred from homology"/>